<dbReference type="SUPFAM" id="SSF52047">
    <property type="entry name" value="RNI-like"/>
    <property type="match status" value="1"/>
</dbReference>
<organism evidence="1 2">
    <name type="scientific">Aphanomyces euteiches</name>
    <dbReference type="NCBI Taxonomy" id="100861"/>
    <lineage>
        <taxon>Eukaryota</taxon>
        <taxon>Sar</taxon>
        <taxon>Stramenopiles</taxon>
        <taxon>Oomycota</taxon>
        <taxon>Saprolegniomycetes</taxon>
        <taxon>Saprolegniales</taxon>
        <taxon>Verrucalvaceae</taxon>
        <taxon>Aphanomyces</taxon>
    </lineage>
</organism>
<gene>
    <name evidence="1" type="ORF">Ae201684_017227</name>
</gene>
<dbReference type="AlphaFoldDB" id="A0A6G0WAT1"/>
<dbReference type="InterPro" id="IPR032675">
    <property type="entry name" value="LRR_dom_sf"/>
</dbReference>
<accession>A0A6G0WAT1</accession>
<reference evidence="1 2" key="1">
    <citation type="submission" date="2019-07" db="EMBL/GenBank/DDBJ databases">
        <title>Genomics analysis of Aphanomyces spp. identifies a new class of oomycete effector associated with host adaptation.</title>
        <authorList>
            <person name="Gaulin E."/>
        </authorList>
    </citation>
    <scope>NUCLEOTIDE SEQUENCE [LARGE SCALE GENOMIC DNA]</scope>
    <source>
        <strain evidence="1 2">ATCC 201684</strain>
    </source>
</reference>
<evidence type="ECO:0000313" key="2">
    <source>
        <dbReference type="Proteomes" id="UP000481153"/>
    </source>
</evidence>
<dbReference type="EMBL" id="VJMJ01000289">
    <property type="protein sequence ID" value="KAF0723989.1"/>
    <property type="molecule type" value="Genomic_DNA"/>
</dbReference>
<proteinExistence type="predicted"/>
<comment type="caution">
    <text evidence="1">The sequence shown here is derived from an EMBL/GenBank/DDBJ whole genome shotgun (WGS) entry which is preliminary data.</text>
</comment>
<protein>
    <submittedName>
        <fullName evidence="1">Uncharacterized protein</fullName>
    </submittedName>
</protein>
<name>A0A6G0WAT1_9STRA</name>
<sequence length="351" mass="40199">MATVEWTINRLSAINELPDGWFDLPITRLIVNCGYDTTTGWKDLLERLSHLTSLAVHNGGDVDVIFEFLATSNQIREFQIANEFMDMTESNQINLTKWLLNQPVRVFECSSGDWYNRDDAIYRAMFNCSTLDRLMLSSWDLSNVDFTHLKFEMQTLELHNSFWDSNLLKSLASRLEGSKVIHLQLHGNLDDTNFAGIESLLRFLPQTRIKSLELTSLSLSDANWCKFAHRIEKCTLDKLLLRVLNWSSTVAGNLANAIRNNQTICEFDLDSSNLSIHDLRLLIESMAHSNRSVRRKRGKIISSVWRLMTGSTAKSLKEFAANCGCTFVHKCNHKKVLDAEMLFILEEDDIV</sequence>
<dbReference type="VEuPathDB" id="FungiDB:AeMF1_003944"/>
<dbReference type="Gene3D" id="3.80.10.10">
    <property type="entry name" value="Ribonuclease Inhibitor"/>
    <property type="match status" value="1"/>
</dbReference>
<keyword evidence="2" id="KW-1185">Reference proteome</keyword>
<dbReference type="Proteomes" id="UP000481153">
    <property type="component" value="Unassembled WGS sequence"/>
</dbReference>
<evidence type="ECO:0000313" key="1">
    <source>
        <dbReference type="EMBL" id="KAF0723989.1"/>
    </source>
</evidence>